<sequence>MTDLAFLKNNEPEYFSAFCPSKRISIKGDFENGMNSGDSIYAGYFQDNLLKGFIGGYVDKERENVDCIGPFTAESYNGIFHELFQFLRNQLPLDYKYTFYIGSENKECIHFMEELNALSTGNEYTLYIEKKEYKNGEISQELTEYSKEYKEQLINLHDTIFPGVYISGKGIIESLGKSREVCCIIKENELVGYCVLRNYNGTSNGTIEVLAVKEKYRHQGYGRKLLNSMIKKAFDSYNKERLNLIVDQINQNALSLYYSIGFKLNQVNCAYIIK</sequence>
<protein>
    <submittedName>
        <fullName evidence="2">Ribosomal protein S18 acetylase RimI</fullName>
    </submittedName>
</protein>
<dbReference type="InterPro" id="IPR016181">
    <property type="entry name" value="Acyl_CoA_acyltransferase"/>
</dbReference>
<dbReference type="Pfam" id="PF00583">
    <property type="entry name" value="Acetyltransf_1"/>
    <property type="match status" value="1"/>
</dbReference>
<dbReference type="GO" id="GO:0005840">
    <property type="term" value="C:ribosome"/>
    <property type="evidence" value="ECO:0007669"/>
    <property type="project" value="UniProtKB-KW"/>
</dbReference>
<feature type="domain" description="N-acetyltransferase" evidence="1">
    <location>
        <begin position="140"/>
        <end position="274"/>
    </location>
</feature>
<dbReference type="SUPFAM" id="SSF55729">
    <property type="entry name" value="Acyl-CoA N-acyltransferases (Nat)"/>
    <property type="match status" value="1"/>
</dbReference>
<dbReference type="GO" id="GO:0016747">
    <property type="term" value="F:acyltransferase activity, transferring groups other than amino-acyl groups"/>
    <property type="evidence" value="ECO:0007669"/>
    <property type="project" value="InterPro"/>
</dbReference>
<organism evidence="2 3">
    <name type="scientific">Anaerocolumna xylanovorans DSM 12503</name>
    <dbReference type="NCBI Taxonomy" id="1121345"/>
    <lineage>
        <taxon>Bacteria</taxon>
        <taxon>Bacillati</taxon>
        <taxon>Bacillota</taxon>
        <taxon>Clostridia</taxon>
        <taxon>Lachnospirales</taxon>
        <taxon>Lachnospiraceae</taxon>
        <taxon>Anaerocolumna</taxon>
    </lineage>
</organism>
<evidence type="ECO:0000313" key="2">
    <source>
        <dbReference type="EMBL" id="SHO51091.1"/>
    </source>
</evidence>
<name>A0A1M7YET3_9FIRM</name>
<dbReference type="PANTHER" id="PTHR47542">
    <property type="entry name" value="ACYL-COA N-ACYLTRANSFERASES (NAT) SUPERFAMILY PROTEIN"/>
    <property type="match status" value="1"/>
</dbReference>
<evidence type="ECO:0000259" key="1">
    <source>
        <dbReference type="PROSITE" id="PS51186"/>
    </source>
</evidence>
<dbReference type="AlphaFoldDB" id="A0A1M7YET3"/>
<dbReference type="Proteomes" id="UP000184612">
    <property type="component" value="Unassembled WGS sequence"/>
</dbReference>
<keyword evidence="2" id="KW-0689">Ribosomal protein</keyword>
<dbReference type="STRING" id="1121345.SAMN02745217_03012"/>
<proteinExistence type="predicted"/>
<keyword evidence="2" id="KW-0687">Ribonucleoprotein</keyword>
<dbReference type="InterPro" id="IPR000182">
    <property type="entry name" value="GNAT_dom"/>
</dbReference>
<dbReference type="EMBL" id="FRFD01000009">
    <property type="protein sequence ID" value="SHO51091.1"/>
    <property type="molecule type" value="Genomic_DNA"/>
</dbReference>
<reference evidence="2 3" key="1">
    <citation type="submission" date="2016-12" db="EMBL/GenBank/DDBJ databases">
        <authorList>
            <person name="Song W.-J."/>
            <person name="Kurnit D.M."/>
        </authorList>
    </citation>
    <scope>NUCLEOTIDE SEQUENCE [LARGE SCALE GENOMIC DNA]</scope>
    <source>
        <strain evidence="2 3">DSM 12503</strain>
    </source>
</reference>
<dbReference type="PROSITE" id="PS51186">
    <property type="entry name" value="GNAT"/>
    <property type="match status" value="1"/>
</dbReference>
<accession>A0A1M7YET3</accession>
<gene>
    <name evidence="2" type="ORF">SAMN02745217_03012</name>
</gene>
<keyword evidence="3" id="KW-1185">Reference proteome</keyword>
<evidence type="ECO:0000313" key="3">
    <source>
        <dbReference type="Proteomes" id="UP000184612"/>
    </source>
</evidence>
<dbReference type="Gene3D" id="3.40.630.30">
    <property type="match status" value="1"/>
</dbReference>
<dbReference type="CDD" id="cd04301">
    <property type="entry name" value="NAT_SF"/>
    <property type="match status" value="1"/>
</dbReference>
<dbReference type="PANTHER" id="PTHR47542:SF2">
    <property type="entry name" value="ACYL-COA N-ACYLTRANSFERASES (NAT) SUPERFAMILY PROTEIN"/>
    <property type="match status" value="1"/>
</dbReference>